<dbReference type="RefSeq" id="WP_373288983.1">
    <property type="nucleotide sequence ID" value="NZ_BMIQ01000004.1"/>
</dbReference>
<proteinExistence type="predicted"/>
<gene>
    <name evidence="2" type="ORF">GCM10011390_30940</name>
</gene>
<dbReference type="PANTHER" id="PTHR44216">
    <property type="entry name" value="PROTEIN O-MANNOSYL-TRANSFERASE TMTC2"/>
    <property type="match status" value="1"/>
</dbReference>
<evidence type="ECO:0000313" key="2">
    <source>
        <dbReference type="EMBL" id="GGE09659.1"/>
    </source>
</evidence>
<sequence length="279" mass="29834">MPFRLAGCSGAVRAGLLGLGALSLLSTGGCLSRHNTSPMITGSIRPAGGAAAPTQGFERMTPTELGTAVETYGVSYEKNPKDKATGLTYASLLQMTGRNDQSLAVMRQVAIANPKDREVLAAYGKALAAAGDLPKALETVRRAQTPDYPDWRLFSAEGAILDQLGKPEEARVLYRKALDIRPDEPSVLSNLGMSYLLANDLKSAETYLRQATARPGADSRVRQNLALVVGLQGRFDEAERIAGAELPPADAAANVAYLKRMLAQQNTWSMLKDKDGRKS</sequence>
<comment type="caution">
    <text evidence="2">The sequence shown here is derived from an EMBL/GenBank/DDBJ whole genome shotgun (WGS) entry which is preliminary data.</text>
</comment>
<evidence type="ECO:0000256" key="1">
    <source>
        <dbReference type="PROSITE-ProRule" id="PRU00339"/>
    </source>
</evidence>
<dbReference type="Proteomes" id="UP000644699">
    <property type="component" value="Unassembled WGS sequence"/>
</dbReference>
<dbReference type="InterPro" id="IPR011717">
    <property type="entry name" value="TPR-4"/>
</dbReference>
<protein>
    <recommendedName>
        <fullName evidence="4">Flp pilus assembly protein TadD</fullName>
    </recommendedName>
</protein>
<dbReference type="SUPFAM" id="SSF48452">
    <property type="entry name" value="TPR-like"/>
    <property type="match status" value="1"/>
</dbReference>
<dbReference type="InterPro" id="IPR052384">
    <property type="entry name" value="TMTC_O-mannosyltransferase"/>
</dbReference>
<dbReference type="PROSITE" id="PS50005">
    <property type="entry name" value="TPR"/>
    <property type="match status" value="1"/>
</dbReference>
<evidence type="ECO:0000313" key="3">
    <source>
        <dbReference type="Proteomes" id="UP000644699"/>
    </source>
</evidence>
<organism evidence="2 3">
    <name type="scientific">Aureimonas endophytica</name>
    <dbReference type="NCBI Taxonomy" id="2027858"/>
    <lineage>
        <taxon>Bacteria</taxon>
        <taxon>Pseudomonadati</taxon>
        <taxon>Pseudomonadota</taxon>
        <taxon>Alphaproteobacteria</taxon>
        <taxon>Hyphomicrobiales</taxon>
        <taxon>Aurantimonadaceae</taxon>
        <taxon>Aureimonas</taxon>
    </lineage>
</organism>
<name>A0A916ZRP1_9HYPH</name>
<dbReference type="SMART" id="SM00028">
    <property type="entry name" value="TPR"/>
    <property type="match status" value="2"/>
</dbReference>
<dbReference type="InterPro" id="IPR011990">
    <property type="entry name" value="TPR-like_helical_dom_sf"/>
</dbReference>
<keyword evidence="1" id="KW-0802">TPR repeat</keyword>
<dbReference type="PANTHER" id="PTHR44216:SF3">
    <property type="entry name" value="PROTEIN O-MANNOSYL-TRANSFERASE TMTC2"/>
    <property type="match status" value="1"/>
</dbReference>
<dbReference type="InterPro" id="IPR019734">
    <property type="entry name" value="TPR_rpt"/>
</dbReference>
<dbReference type="EMBL" id="BMIQ01000004">
    <property type="protein sequence ID" value="GGE09659.1"/>
    <property type="molecule type" value="Genomic_DNA"/>
</dbReference>
<feature type="repeat" description="TPR" evidence="1">
    <location>
        <begin position="151"/>
        <end position="184"/>
    </location>
</feature>
<reference evidence="2" key="2">
    <citation type="submission" date="2020-09" db="EMBL/GenBank/DDBJ databases">
        <authorList>
            <person name="Sun Q."/>
            <person name="Zhou Y."/>
        </authorList>
    </citation>
    <scope>NUCLEOTIDE SEQUENCE</scope>
    <source>
        <strain evidence="2">CGMCC 1.15367</strain>
    </source>
</reference>
<dbReference type="Pfam" id="PF07721">
    <property type="entry name" value="TPR_4"/>
    <property type="match status" value="1"/>
</dbReference>
<dbReference type="InterPro" id="IPR014596">
    <property type="entry name" value="UCP035836"/>
</dbReference>
<accession>A0A916ZRP1</accession>
<dbReference type="PROSITE" id="PS51257">
    <property type="entry name" value="PROKAR_LIPOPROTEIN"/>
    <property type="match status" value="1"/>
</dbReference>
<reference evidence="2" key="1">
    <citation type="journal article" date="2014" name="Int. J. Syst. Evol. Microbiol.">
        <title>Complete genome sequence of Corynebacterium casei LMG S-19264T (=DSM 44701T), isolated from a smear-ripened cheese.</title>
        <authorList>
            <consortium name="US DOE Joint Genome Institute (JGI-PGF)"/>
            <person name="Walter F."/>
            <person name="Albersmeier A."/>
            <person name="Kalinowski J."/>
            <person name="Ruckert C."/>
        </authorList>
    </citation>
    <scope>NUCLEOTIDE SEQUENCE</scope>
    <source>
        <strain evidence="2">CGMCC 1.15367</strain>
    </source>
</reference>
<dbReference type="PIRSF" id="PIRSF035836">
    <property type="entry name" value="UCP035836"/>
    <property type="match status" value="1"/>
</dbReference>
<dbReference type="GO" id="GO:0042802">
    <property type="term" value="F:identical protein binding"/>
    <property type="evidence" value="ECO:0007669"/>
    <property type="project" value="InterPro"/>
</dbReference>
<evidence type="ECO:0008006" key="4">
    <source>
        <dbReference type="Google" id="ProtNLM"/>
    </source>
</evidence>
<dbReference type="Pfam" id="PF14559">
    <property type="entry name" value="TPR_19"/>
    <property type="match status" value="1"/>
</dbReference>
<dbReference type="AlphaFoldDB" id="A0A916ZRP1"/>
<dbReference type="Gene3D" id="1.25.40.10">
    <property type="entry name" value="Tetratricopeptide repeat domain"/>
    <property type="match status" value="1"/>
</dbReference>
<dbReference type="Pfam" id="PF13432">
    <property type="entry name" value="TPR_16"/>
    <property type="match status" value="1"/>
</dbReference>
<keyword evidence="3" id="KW-1185">Reference proteome</keyword>